<feature type="signal peptide" evidence="1">
    <location>
        <begin position="1"/>
        <end position="18"/>
    </location>
</feature>
<dbReference type="STRING" id="1160509.A0A3N4I3F1"/>
<accession>A0A3N4I3F1</accession>
<gene>
    <name evidence="2" type="ORF">BJ508DRAFT_363378</name>
</gene>
<keyword evidence="3" id="KW-1185">Reference proteome</keyword>
<feature type="chain" id="PRO_5018313499" evidence="1">
    <location>
        <begin position="19"/>
        <end position="200"/>
    </location>
</feature>
<evidence type="ECO:0000313" key="3">
    <source>
        <dbReference type="Proteomes" id="UP000275078"/>
    </source>
</evidence>
<sequence>MQLSALITLLAALPAALAAPVSENTGSVLVARQSCPSNSGKGCGSYQVSGLGSRKRQILNSGGGTWELAIAMMETERMSTDYAYGDNKQNDAANFGIFKQNWGMLRVCCNKFKGQSQSSWNNGNVLNNDLTADIKCRQECQNYYGADKWWAGHRNGASGLNNPYTADINLYKSAASWTHSQIVNGHTTDDWRFWVDVVPI</sequence>
<proteinExistence type="predicted"/>
<evidence type="ECO:0000313" key="2">
    <source>
        <dbReference type="EMBL" id="RPA79188.1"/>
    </source>
</evidence>
<name>A0A3N4I3F1_ASCIM</name>
<protein>
    <submittedName>
        <fullName evidence="2">Uncharacterized protein</fullName>
    </submittedName>
</protein>
<reference evidence="2 3" key="1">
    <citation type="journal article" date="2018" name="Nat. Ecol. Evol.">
        <title>Pezizomycetes genomes reveal the molecular basis of ectomycorrhizal truffle lifestyle.</title>
        <authorList>
            <person name="Murat C."/>
            <person name="Payen T."/>
            <person name="Noel B."/>
            <person name="Kuo A."/>
            <person name="Morin E."/>
            <person name="Chen J."/>
            <person name="Kohler A."/>
            <person name="Krizsan K."/>
            <person name="Balestrini R."/>
            <person name="Da Silva C."/>
            <person name="Montanini B."/>
            <person name="Hainaut M."/>
            <person name="Levati E."/>
            <person name="Barry K.W."/>
            <person name="Belfiori B."/>
            <person name="Cichocki N."/>
            <person name="Clum A."/>
            <person name="Dockter R.B."/>
            <person name="Fauchery L."/>
            <person name="Guy J."/>
            <person name="Iotti M."/>
            <person name="Le Tacon F."/>
            <person name="Lindquist E.A."/>
            <person name="Lipzen A."/>
            <person name="Malagnac F."/>
            <person name="Mello A."/>
            <person name="Molinier V."/>
            <person name="Miyauchi S."/>
            <person name="Poulain J."/>
            <person name="Riccioni C."/>
            <person name="Rubini A."/>
            <person name="Sitrit Y."/>
            <person name="Splivallo R."/>
            <person name="Traeger S."/>
            <person name="Wang M."/>
            <person name="Zifcakova L."/>
            <person name="Wipf D."/>
            <person name="Zambonelli A."/>
            <person name="Paolocci F."/>
            <person name="Nowrousian M."/>
            <person name="Ottonello S."/>
            <person name="Baldrian P."/>
            <person name="Spatafora J.W."/>
            <person name="Henrissat B."/>
            <person name="Nagy L.G."/>
            <person name="Aury J.M."/>
            <person name="Wincker P."/>
            <person name="Grigoriev I.V."/>
            <person name="Bonfante P."/>
            <person name="Martin F.M."/>
        </authorList>
    </citation>
    <scope>NUCLEOTIDE SEQUENCE [LARGE SCALE GENOMIC DNA]</scope>
    <source>
        <strain evidence="2 3">RN42</strain>
    </source>
</reference>
<evidence type="ECO:0000256" key="1">
    <source>
        <dbReference type="SAM" id="SignalP"/>
    </source>
</evidence>
<keyword evidence="1" id="KW-0732">Signal</keyword>
<organism evidence="2 3">
    <name type="scientific">Ascobolus immersus RN42</name>
    <dbReference type="NCBI Taxonomy" id="1160509"/>
    <lineage>
        <taxon>Eukaryota</taxon>
        <taxon>Fungi</taxon>
        <taxon>Dikarya</taxon>
        <taxon>Ascomycota</taxon>
        <taxon>Pezizomycotina</taxon>
        <taxon>Pezizomycetes</taxon>
        <taxon>Pezizales</taxon>
        <taxon>Ascobolaceae</taxon>
        <taxon>Ascobolus</taxon>
    </lineage>
</organism>
<dbReference type="EMBL" id="ML119702">
    <property type="protein sequence ID" value="RPA79188.1"/>
    <property type="molecule type" value="Genomic_DNA"/>
</dbReference>
<dbReference type="OrthoDB" id="2888121at2759"/>
<dbReference type="Proteomes" id="UP000275078">
    <property type="component" value="Unassembled WGS sequence"/>
</dbReference>
<dbReference type="AlphaFoldDB" id="A0A3N4I3F1"/>
<dbReference type="Pfam" id="PF21087">
    <property type="entry name" value="Glyco_hydro_134"/>
    <property type="match status" value="1"/>
</dbReference>
<dbReference type="InterPro" id="IPR049168">
    <property type="entry name" value="Glyco_hydro_134"/>
</dbReference>